<reference evidence="2" key="1">
    <citation type="journal article" date="2020" name="Nat. Commun.">
        <title>Large-scale genome sequencing of mycorrhizal fungi provides insights into the early evolution of symbiotic traits.</title>
        <authorList>
            <person name="Miyauchi S."/>
            <person name="Kiss E."/>
            <person name="Kuo A."/>
            <person name="Drula E."/>
            <person name="Kohler A."/>
            <person name="Sanchez-Garcia M."/>
            <person name="Morin E."/>
            <person name="Andreopoulos B."/>
            <person name="Barry K.W."/>
            <person name="Bonito G."/>
            <person name="Buee M."/>
            <person name="Carver A."/>
            <person name="Chen C."/>
            <person name="Cichocki N."/>
            <person name="Clum A."/>
            <person name="Culley D."/>
            <person name="Crous P.W."/>
            <person name="Fauchery L."/>
            <person name="Girlanda M."/>
            <person name="Hayes R.D."/>
            <person name="Keri Z."/>
            <person name="LaButti K."/>
            <person name="Lipzen A."/>
            <person name="Lombard V."/>
            <person name="Magnuson J."/>
            <person name="Maillard F."/>
            <person name="Murat C."/>
            <person name="Nolan M."/>
            <person name="Ohm R.A."/>
            <person name="Pangilinan J."/>
            <person name="Pereira M.F."/>
            <person name="Perotto S."/>
            <person name="Peter M."/>
            <person name="Pfister S."/>
            <person name="Riley R."/>
            <person name="Sitrit Y."/>
            <person name="Stielow J.B."/>
            <person name="Szollosi G."/>
            <person name="Zifcakova L."/>
            <person name="Stursova M."/>
            <person name="Spatafora J.W."/>
            <person name="Tedersoo L."/>
            <person name="Vaario L.M."/>
            <person name="Yamada A."/>
            <person name="Yan M."/>
            <person name="Wang P."/>
            <person name="Xu J."/>
            <person name="Bruns T."/>
            <person name="Baldrian P."/>
            <person name="Vilgalys R."/>
            <person name="Dunand C."/>
            <person name="Henrissat B."/>
            <person name="Grigoriev I.V."/>
            <person name="Hibbett D."/>
            <person name="Nagy L.G."/>
            <person name="Martin F.M."/>
        </authorList>
    </citation>
    <scope>NUCLEOTIDE SEQUENCE</scope>
    <source>
        <strain evidence="2">UH-Tt-Lm1</strain>
    </source>
</reference>
<protein>
    <recommendedName>
        <fullName evidence="1">PARP catalytic domain-containing protein</fullName>
    </recommendedName>
</protein>
<dbReference type="Gene3D" id="3.90.228.10">
    <property type="match status" value="1"/>
</dbReference>
<evidence type="ECO:0000259" key="1">
    <source>
        <dbReference type="Pfam" id="PF00644"/>
    </source>
</evidence>
<dbReference type="EMBL" id="WIUZ02000002">
    <property type="protein sequence ID" value="KAF9790543.1"/>
    <property type="molecule type" value="Genomic_DNA"/>
</dbReference>
<sequence>MNRWGKRRCISCQAAPMSKASVLCQPCHDIALKMAPVIIEVPKDHENYKSVKKQFTRSWRHDTTCPKVKRVYKIIVTEASLNQYQVYLDSVEARGDFLATGKSRGNENRRWHGTKRRCCIGDKGTTKICTNSRCSLCRIIQNSFDITLSKKATGWGRFGAGIYTSSTSSKSNDYSKNRGINSNWKALLLNKVVVGNGKKVTKNKTSLTEPPEGYDSVVAVPGGSLNYDELVVYKNEAIRPSYLVMYKKP</sequence>
<proteinExistence type="predicted"/>
<feature type="domain" description="PARP catalytic" evidence="1">
    <location>
        <begin position="137"/>
        <end position="219"/>
    </location>
</feature>
<dbReference type="OrthoDB" id="9514740at2759"/>
<organism evidence="2 3">
    <name type="scientific">Thelephora terrestris</name>
    <dbReference type="NCBI Taxonomy" id="56493"/>
    <lineage>
        <taxon>Eukaryota</taxon>
        <taxon>Fungi</taxon>
        <taxon>Dikarya</taxon>
        <taxon>Basidiomycota</taxon>
        <taxon>Agaricomycotina</taxon>
        <taxon>Agaricomycetes</taxon>
        <taxon>Thelephorales</taxon>
        <taxon>Thelephoraceae</taxon>
        <taxon>Thelephora</taxon>
    </lineage>
</organism>
<dbReference type="PANTHER" id="PTHR31681">
    <property type="entry name" value="C2H2-LIKE ZINC FINGER PROTEIN"/>
    <property type="match status" value="1"/>
</dbReference>
<name>A0A9P6HM10_9AGAM</name>
<dbReference type="GO" id="GO:0003950">
    <property type="term" value="F:NAD+ poly-ADP-ribosyltransferase activity"/>
    <property type="evidence" value="ECO:0007669"/>
    <property type="project" value="InterPro"/>
</dbReference>
<dbReference type="InterPro" id="IPR012317">
    <property type="entry name" value="Poly(ADP-ribose)pol_cat_dom"/>
</dbReference>
<accession>A0A9P6HM10</accession>
<dbReference type="SUPFAM" id="SSF56399">
    <property type="entry name" value="ADP-ribosylation"/>
    <property type="match status" value="1"/>
</dbReference>
<dbReference type="AlphaFoldDB" id="A0A9P6HM10"/>
<reference evidence="2" key="2">
    <citation type="submission" date="2020-11" db="EMBL/GenBank/DDBJ databases">
        <authorList>
            <consortium name="DOE Joint Genome Institute"/>
            <person name="Kuo A."/>
            <person name="Miyauchi S."/>
            <person name="Kiss E."/>
            <person name="Drula E."/>
            <person name="Kohler A."/>
            <person name="Sanchez-Garcia M."/>
            <person name="Andreopoulos B."/>
            <person name="Barry K.W."/>
            <person name="Bonito G."/>
            <person name="Buee M."/>
            <person name="Carver A."/>
            <person name="Chen C."/>
            <person name="Cichocki N."/>
            <person name="Clum A."/>
            <person name="Culley D."/>
            <person name="Crous P.W."/>
            <person name="Fauchery L."/>
            <person name="Girlanda M."/>
            <person name="Hayes R."/>
            <person name="Keri Z."/>
            <person name="Labutti K."/>
            <person name="Lipzen A."/>
            <person name="Lombard V."/>
            <person name="Magnuson J."/>
            <person name="Maillard F."/>
            <person name="Morin E."/>
            <person name="Murat C."/>
            <person name="Nolan M."/>
            <person name="Ohm R."/>
            <person name="Pangilinan J."/>
            <person name="Pereira M."/>
            <person name="Perotto S."/>
            <person name="Peter M."/>
            <person name="Riley R."/>
            <person name="Sitrit Y."/>
            <person name="Stielow B."/>
            <person name="Szollosi G."/>
            <person name="Zifcakova L."/>
            <person name="Stursova M."/>
            <person name="Spatafora J.W."/>
            <person name="Tedersoo L."/>
            <person name="Vaario L.-M."/>
            <person name="Yamada A."/>
            <person name="Yan M."/>
            <person name="Wang P."/>
            <person name="Xu J."/>
            <person name="Bruns T."/>
            <person name="Baldrian P."/>
            <person name="Vilgalys R."/>
            <person name="Henrissat B."/>
            <person name="Grigoriev I.V."/>
            <person name="Hibbett D."/>
            <person name="Nagy L.G."/>
            <person name="Martin F.M."/>
        </authorList>
    </citation>
    <scope>NUCLEOTIDE SEQUENCE</scope>
    <source>
        <strain evidence="2">UH-Tt-Lm1</strain>
    </source>
</reference>
<evidence type="ECO:0000313" key="2">
    <source>
        <dbReference type="EMBL" id="KAF9790543.1"/>
    </source>
</evidence>
<gene>
    <name evidence="2" type="ORF">BJ322DRAFT_999764</name>
</gene>
<dbReference type="PANTHER" id="PTHR31681:SF3">
    <property type="entry name" value="OS04G0690100 PROTEIN"/>
    <property type="match status" value="1"/>
</dbReference>
<dbReference type="Proteomes" id="UP000736335">
    <property type="component" value="Unassembled WGS sequence"/>
</dbReference>
<comment type="caution">
    <text evidence="2">The sequence shown here is derived from an EMBL/GenBank/DDBJ whole genome shotgun (WGS) entry which is preliminary data.</text>
</comment>
<dbReference type="Pfam" id="PF00644">
    <property type="entry name" value="PARP"/>
    <property type="match status" value="1"/>
</dbReference>
<evidence type="ECO:0000313" key="3">
    <source>
        <dbReference type="Proteomes" id="UP000736335"/>
    </source>
</evidence>
<keyword evidence="3" id="KW-1185">Reference proteome</keyword>